<comment type="caution">
    <text evidence="1">The sequence shown here is derived from an EMBL/GenBank/DDBJ whole genome shotgun (WGS) entry which is preliminary data.</text>
</comment>
<dbReference type="CDD" id="cd00229">
    <property type="entry name" value="SGNH_hydrolase"/>
    <property type="match status" value="1"/>
</dbReference>
<name>A0A5C5FYK5_9BASI</name>
<evidence type="ECO:0008006" key="3">
    <source>
        <dbReference type="Google" id="ProtNLM"/>
    </source>
</evidence>
<dbReference type="AlphaFoldDB" id="A0A5C5FYK5"/>
<dbReference type="Proteomes" id="UP000311382">
    <property type="component" value="Unassembled WGS sequence"/>
</dbReference>
<protein>
    <recommendedName>
        <fullName evidence="3">SGNH hydrolase-type esterase domain-containing protein</fullName>
    </recommendedName>
</protein>
<dbReference type="SUPFAM" id="SSF52266">
    <property type="entry name" value="SGNH hydrolase"/>
    <property type="match status" value="1"/>
</dbReference>
<dbReference type="EMBL" id="SOZI01000033">
    <property type="protein sequence ID" value="TNY21977.1"/>
    <property type="molecule type" value="Genomic_DNA"/>
</dbReference>
<gene>
    <name evidence="1" type="ORF">DMC30DRAFT_349685</name>
</gene>
<reference evidence="1 2" key="1">
    <citation type="submission" date="2019-03" db="EMBL/GenBank/DDBJ databases">
        <title>Rhodosporidium diobovatum UCD-FST 08-225 genome sequencing, assembly, and annotation.</title>
        <authorList>
            <person name="Fakankun I.U."/>
            <person name="Fristensky B."/>
            <person name="Levin D.B."/>
        </authorList>
    </citation>
    <scope>NUCLEOTIDE SEQUENCE [LARGE SCALE GENOMIC DNA]</scope>
    <source>
        <strain evidence="1 2">UCD-FST 08-225</strain>
    </source>
</reference>
<sequence length="390" mass="42310">PACAVNSTLLQTYGRHALRLSRVHEGSGYRVQRALDRLERGEGIKAAVVGGSVSNGHGMSSDGVPFVYGAVKDTWHKVVSSWLNETYGPQSFVNGAMAATDSSFFRYCWAERVRLGEVAPDLVFVELDVNDVADEASRQNVEVLVRSILNLPNKPAVLFVGAFALISLRGPLLPALMANHTLKTPWFNGDSRHIATPLHKALGDMVIAFLQEQRCLLDDADITLPGDSKGLFVGADLVGEVPPVRHTRLMRDKWDATVVHPSAPPTCRIAGSTLEPASPSPNWSIYSFREVKTYLETTGADRTIDFDVNVQPGSAGEIGVGYLRSPQYHLGRAKCRVGSQEKVLDGNWTRKASLTEIDIVATGLPPGTHRLVCTTLDKGKAFRIATVVSA</sequence>
<organism evidence="1 2">
    <name type="scientific">Rhodotorula diobovata</name>
    <dbReference type="NCBI Taxonomy" id="5288"/>
    <lineage>
        <taxon>Eukaryota</taxon>
        <taxon>Fungi</taxon>
        <taxon>Dikarya</taxon>
        <taxon>Basidiomycota</taxon>
        <taxon>Pucciniomycotina</taxon>
        <taxon>Microbotryomycetes</taxon>
        <taxon>Sporidiobolales</taxon>
        <taxon>Sporidiobolaceae</taxon>
        <taxon>Rhodotorula</taxon>
    </lineage>
</organism>
<dbReference type="OrthoDB" id="544608at2759"/>
<feature type="non-terminal residue" evidence="1">
    <location>
        <position position="1"/>
    </location>
</feature>
<keyword evidence="2" id="KW-1185">Reference proteome</keyword>
<dbReference type="PANTHER" id="PTHR34407">
    <property type="entry name" value="EXPRESSED PROTEIN"/>
    <property type="match status" value="1"/>
</dbReference>
<dbReference type="PANTHER" id="PTHR34407:SF1">
    <property type="entry name" value="SGNH HYDROLASE-TYPE ESTERASE DOMAIN-CONTAINING PROTEIN"/>
    <property type="match status" value="1"/>
</dbReference>
<evidence type="ECO:0000313" key="2">
    <source>
        <dbReference type="Proteomes" id="UP000311382"/>
    </source>
</evidence>
<accession>A0A5C5FYK5</accession>
<evidence type="ECO:0000313" key="1">
    <source>
        <dbReference type="EMBL" id="TNY21977.1"/>
    </source>
</evidence>
<proteinExistence type="predicted"/>